<dbReference type="Proteomes" id="UP000827284">
    <property type="component" value="Unassembled WGS sequence"/>
</dbReference>
<dbReference type="SMART" id="SM00367">
    <property type="entry name" value="LRR_CC"/>
    <property type="match status" value="7"/>
</dbReference>
<dbReference type="GO" id="GO:0019005">
    <property type="term" value="C:SCF ubiquitin ligase complex"/>
    <property type="evidence" value="ECO:0007669"/>
    <property type="project" value="TreeGrafter"/>
</dbReference>
<feature type="region of interest" description="Disordered" evidence="1">
    <location>
        <begin position="300"/>
        <end position="379"/>
    </location>
</feature>
<sequence>MMLLDATTLQGLLLYTLYFLNRLGFFRWRNTQRFSVLCQRLFRLRPAADTAAVATAVTSATSPTESSVTELSVIDHSRDHASGQWTKEAKDSDAEDAGKSSQETCPSHLIAATPRMPGEKTATRPTPRRGSSMNDMLPPELLCLIFAHLSHGHSSFSSSLYASSSYSSGTTHQHSSYDALRQGRTLRRCMLVCRTWYELIGPWVWKYPRVLWSRNWSRFYPVALSTTQFHDNKRIQIAGGILEQESGGHLLFPRAKDPLELLALGQDELHELDRHELEDWVVWRKRERYQRARECRRRRLFRKRKQPAQQETSTTVAGYRSRPRPGRRAEEDVERSDEDSDERRTGEDREDTQYACPYSDDDLDSDEDSEEDNSEDEGSLMRLVSGIDRLQSLIRSHFSPSDGPQANQIVACAKSINLPFTKALRRLRQREIIRESRRRMSEMRHVDGLPKSLPLQMCGQWIQIINLQQETSTPQKLGSQSWVHSPMSYHDSHMRRRRGQGRRFFDHGEAQQLQQPPEGQQWLGRLFSLMFTGSGERNPPGDQPPAPSRLCSRRDFVTDRTLETILEYCPGLCRLTISECQAITDEGFLRIRDSQCVARQTLVSLHLAGCHQITDRGFLGLLADRSSISTEALSFTPSVRLESLDIAGCYQITDHGLIPFLEQCGSKLKQLRVSDCEAISFRTVSTLAEHCHGIQWLDMARAGPLTDECLFSLANRCQDLEWLSLARCHPLERSGAVHTSSSEDPPETKDSEEEGEEEEEEGEEELEEEKQDSISDRCVAQICEACPNLQLLDLSYISTLTNTAMEFLAESAKNLVCLTIIGCPGITSVSLAHLARLRNTSGKLGCITMGDVQGISERDIEQIMQGTLSGWQKSLVDEANLGEILGRSWDE</sequence>
<feature type="compositionally biased region" description="Polar residues" evidence="1">
    <location>
        <begin position="307"/>
        <end position="316"/>
    </location>
</feature>
<dbReference type="PANTHER" id="PTHR13318">
    <property type="entry name" value="PARTNER OF PAIRED, ISOFORM B-RELATED"/>
    <property type="match status" value="1"/>
</dbReference>
<dbReference type="InterPro" id="IPR001611">
    <property type="entry name" value="Leu-rich_rpt"/>
</dbReference>
<dbReference type="Gene3D" id="3.80.10.10">
    <property type="entry name" value="Ribonuclease Inhibitor"/>
    <property type="match status" value="2"/>
</dbReference>
<feature type="compositionally biased region" description="Acidic residues" evidence="1">
    <location>
        <begin position="750"/>
        <end position="770"/>
    </location>
</feature>
<evidence type="ECO:0000313" key="2">
    <source>
        <dbReference type="EMBL" id="GJJ69997.1"/>
    </source>
</evidence>
<gene>
    <name evidence="2" type="ORF">EMPS_02346</name>
</gene>
<reference evidence="2" key="2">
    <citation type="journal article" date="2022" name="Microbiol. Resour. Announc.">
        <title>Whole-Genome Sequence of Entomortierella parvispora E1425, a Mucoromycotan Fungus Associated with Burkholderiaceae-Related Endosymbiotic Bacteria.</title>
        <authorList>
            <person name="Herlambang A."/>
            <person name="Guo Y."/>
            <person name="Takashima Y."/>
            <person name="Narisawa K."/>
            <person name="Ohta H."/>
            <person name="Nishizawa T."/>
        </authorList>
    </citation>
    <scope>NUCLEOTIDE SEQUENCE</scope>
    <source>
        <strain evidence="2">E1425</strain>
    </source>
</reference>
<dbReference type="SUPFAM" id="SSF52047">
    <property type="entry name" value="RNI-like"/>
    <property type="match status" value="1"/>
</dbReference>
<evidence type="ECO:0000256" key="1">
    <source>
        <dbReference type="SAM" id="MobiDB-lite"/>
    </source>
</evidence>
<feature type="compositionally biased region" description="Basic and acidic residues" evidence="1">
    <location>
        <begin position="78"/>
        <end position="98"/>
    </location>
</feature>
<dbReference type="EMBL" id="BQFW01000003">
    <property type="protein sequence ID" value="GJJ69997.1"/>
    <property type="molecule type" value="Genomic_DNA"/>
</dbReference>
<feature type="compositionally biased region" description="Acidic residues" evidence="1">
    <location>
        <begin position="331"/>
        <end position="340"/>
    </location>
</feature>
<organism evidence="2 3">
    <name type="scientific">Entomortierella parvispora</name>
    <dbReference type="NCBI Taxonomy" id="205924"/>
    <lineage>
        <taxon>Eukaryota</taxon>
        <taxon>Fungi</taxon>
        <taxon>Fungi incertae sedis</taxon>
        <taxon>Mucoromycota</taxon>
        <taxon>Mortierellomycotina</taxon>
        <taxon>Mortierellomycetes</taxon>
        <taxon>Mortierellales</taxon>
        <taxon>Mortierellaceae</taxon>
        <taxon>Entomortierella</taxon>
    </lineage>
</organism>
<dbReference type="AlphaFoldDB" id="A0A9P3LTL5"/>
<keyword evidence="3" id="KW-1185">Reference proteome</keyword>
<feature type="compositionally biased region" description="Acidic residues" evidence="1">
    <location>
        <begin position="359"/>
        <end position="378"/>
    </location>
</feature>
<dbReference type="InterPro" id="IPR032675">
    <property type="entry name" value="LRR_dom_sf"/>
</dbReference>
<dbReference type="InterPro" id="IPR006553">
    <property type="entry name" value="Leu-rich_rpt_Cys-con_subtyp"/>
</dbReference>
<reference evidence="2" key="1">
    <citation type="submission" date="2021-11" db="EMBL/GenBank/DDBJ databases">
        <authorList>
            <person name="Herlambang A."/>
            <person name="Guo Y."/>
            <person name="Takashima Y."/>
            <person name="Nishizawa T."/>
        </authorList>
    </citation>
    <scope>NUCLEOTIDE SEQUENCE</scope>
    <source>
        <strain evidence="2">E1425</strain>
    </source>
</reference>
<dbReference type="PANTHER" id="PTHR13318:SF247">
    <property type="entry name" value="GH16156P"/>
    <property type="match status" value="1"/>
</dbReference>
<evidence type="ECO:0000313" key="3">
    <source>
        <dbReference type="Proteomes" id="UP000827284"/>
    </source>
</evidence>
<comment type="caution">
    <text evidence="2">The sequence shown here is derived from an EMBL/GenBank/DDBJ whole genome shotgun (WGS) entry which is preliminary data.</text>
</comment>
<protein>
    <recommendedName>
        <fullName evidence="4">F-box domain-containing protein</fullName>
    </recommendedName>
</protein>
<feature type="region of interest" description="Disordered" evidence="1">
    <location>
        <begin position="78"/>
        <end position="133"/>
    </location>
</feature>
<dbReference type="Pfam" id="PF13516">
    <property type="entry name" value="LRR_6"/>
    <property type="match status" value="1"/>
</dbReference>
<dbReference type="GO" id="GO:0031146">
    <property type="term" value="P:SCF-dependent proteasomal ubiquitin-dependent protein catabolic process"/>
    <property type="evidence" value="ECO:0007669"/>
    <property type="project" value="TreeGrafter"/>
</dbReference>
<dbReference type="OrthoDB" id="421226at2759"/>
<accession>A0A9P3LTL5</accession>
<evidence type="ECO:0008006" key="4">
    <source>
        <dbReference type="Google" id="ProtNLM"/>
    </source>
</evidence>
<proteinExistence type="predicted"/>
<feature type="region of interest" description="Disordered" evidence="1">
    <location>
        <begin position="735"/>
        <end position="771"/>
    </location>
</feature>
<dbReference type="Gene3D" id="1.20.1280.50">
    <property type="match status" value="1"/>
</dbReference>
<name>A0A9P3LTL5_9FUNG</name>